<dbReference type="SUPFAM" id="SSF52821">
    <property type="entry name" value="Rhodanese/Cell cycle control phosphatase"/>
    <property type="match status" value="2"/>
</dbReference>
<dbReference type="InterPro" id="IPR036873">
    <property type="entry name" value="Rhodanese-like_dom_sf"/>
</dbReference>
<dbReference type="InterPro" id="IPR045078">
    <property type="entry name" value="TST/MPST-like"/>
</dbReference>
<dbReference type="PANTHER" id="PTHR11364">
    <property type="entry name" value="THIOSULFATE SULFERTANSFERASE"/>
    <property type="match status" value="1"/>
</dbReference>
<evidence type="ECO:0000256" key="2">
    <source>
        <dbReference type="ARBA" id="ARBA00022737"/>
    </source>
</evidence>
<dbReference type="PROSITE" id="PS50206">
    <property type="entry name" value="RHODANESE_3"/>
    <property type="match status" value="2"/>
</dbReference>
<dbReference type="CDD" id="cd01449">
    <property type="entry name" value="TST_Repeat_2"/>
    <property type="match status" value="1"/>
</dbReference>
<evidence type="ECO:0000313" key="5">
    <source>
        <dbReference type="Proteomes" id="UP000016505"/>
    </source>
</evidence>
<dbReference type="AlphaFoldDB" id="A0A290S812"/>
<evidence type="ECO:0000259" key="3">
    <source>
        <dbReference type="PROSITE" id="PS50206"/>
    </source>
</evidence>
<proteinExistence type="predicted"/>
<dbReference type="PANTHER" id="PTHR11364:SF27">
    <property type="entry name" value="SULFURTRANSFERASE"/>
    <property type="match status" value="1"/>
</dbReference>
<keyword evidence="1 4" id="KW-0808">Transferase</keyword>
<dbReference type="GO" id="GO:0004792">
    <property type="term" value="F:thiosulfate-cyanide sulfurtransferase activity"/>
    <property type="evidence" value="ECO:0007669"/>
    <property type="project" value="TreeGrafter"/>
</dbReference>
<feature type="domain" description="Rhodanese" evidence="3">
    <location>
        <begin position="66"/>
        <end position="130"/>
    </location>
</feature>
<dbReference type="RefSeq" id="WP_010553313.1">
    <property type="nucleotide sequence ID" value="NZ_CP011025.1"/>
</dbReference>
<dbReference type="CDD" id="cd01448">
    <property type="entry name" value="TST_Repeat_1"/>
    <property type="match status" value="1"/>
</dbReference>
<dbReference type="InterPro" id="IPR001763">
    <property type="entry name" value="Rhodanese-like_dom"/>
</dbReference>
<evidence type="ECO:0000313" key="4">
    <source>
        <dbReference type="EMBL" id="ATC87815.1"/>
    </source>
</evidence>
<gene>
    <name evidence="4" type="primary">sseA</name>
    <name evidence="4" type="ORF">PARC_a3445</name>
</gene>
<evidence type="ECO:0000256" key="1">
    <source>
        <dbReference type="ARBA" id="ARBA00022679"/>
    </source>
</evidence>
<keyword evidence="4" id="KW-0670">Pyruvate</keyword>
<name>A0A290S812_9GAMM</name>
<dbReference type="Pfam" id="PF00581">
    <property type="entry name" value="Rhodanese"/>
    <property type="match status" value="2"/>
</dbReference>
<dbReference type="EMBL" id="CP011025">
    <property type="protein sequence ID" value="ATC87815.1"/>
    <property type="molecule type" value="Genomic_DNA"/>
</dbReference>
<dbReference type="OrthoDB" id="9781034at2"/>
<accession>A0A290S812</accession>
<reference evidence="4 5" key="1">
    <citation type="journal article" date="2012" name="J. Bacteriol.">
        <title>Genome sequences of type strains of seven species of the marine bacterium Pseudoalteromonas.</title>
        <authorList>
            <person name="Xie B.B."/>
            <person name="Shu Y.L."/>
            <person name="Qin Q.L."/>
            <person name="Rong J.C."/>
            <person name="Zhang X.Y."/>
            <person name="Chen X.L."/>
            <person name="Shi M."/>
            <person name="He H.L."/>
            <person name="Zhou B.C."/>
            <person name="Zhang Y.Z."/>
        </authorList>
    </citation>
    <scope>NUCLEOTIDE SEQUENCE [LARGE SCALE GENOMIC DNA]</scope>
    <source>
        <strain evidence="4 5">A 37-1-2</strain>
    </source>
</reference>
<dbReference type="SMART" id="SM00450">
    <property type="entry name" value="RHOD"/>
    <property type="match status" value="2"/>
</dbReference>
<organism evidence="4 5">
    <name type="scientific">Pseudoalteromonas arctica A 37-1-2</name>
    <dbReference type="NCBI Taxonomy" id="1117313"/>
    <lineage>
        <taxon>Bacteria</taxon>
        <taxon>Pseudomonadati</taxon>
        <taxon>Pseudomonadota</taxon>
        <taxon>Gammaproteobacteria</taxon>
        <taxon>Alteromonadales</taxon>
        <taxon>Pseudoalteromonadaceae</taxon>
        <taxon>Pseudoalteromonas</taxon>
    </lineage>
</organism>
<sequence>MKNLITYQQLQAQLNNPALVIFDAGMLRPGVLGAYSPQAMLPSAKRFDIKNELADRSNPLPSMVCSEQQFTHVMQNAGVNNDSFIVVYEDGGLFSAARAWWMFKAMGHHNVKVLSGGLKKWLESDYATQQGYSKASGKGDFTANYNSAYFINSQQVVDVIDEPSTALLDARAYKRFTGEESEPRKGMRSGHIPNSRSLPFMDLLNKGEAKPLTEIKAIFNDVVGDAQQLQFSCGSGITACVLALFATECGYSNLSVFDGSWSEWGASDSLPIATGEK</sequence>
<dbReference type="Gene3D" id="3.40.250.10">
    <property type="entry name" value="Rhodanese-like domain"/>
    <property type="match status" value="2"/>
</dbReference>
<keyword evidence="2" id="KW-0677">Repeat</keyword>
<feature type="domain" description="Rhodanese" evidence="3">
    <location>
        <begin position="161"/>
        <end position="273"/>
    </location>
</feature>
<dbReference type="Proteomes" id="UP000016505">
    <property type="component" value="Chromosome I"/>
</dbReference>
<dbReference type="KEGG" id="part:PARC_a3445"/>
<protein>
    <submittedName>
        <fullName evidence="4">Thiosulfate/3-mercaptopyruvate sulfurtransferase</fullName>
    </submittedName>
</protein>